<evidence type="ECO:0000256" key="5">
    <source>
        <dbReference type="SAM" id="MobiDB-lite"/>
    </source>
</evidence>
<dbReference type="Pfam" id="PF01778">
    <property type="entry name" value="Ribosomal_L28e"/>
    <property type="match status" value="1"/>
</dbReference>
<organism evidence="7 8">
    <name type="scientific">Plasmodium gallinaceum</name>
    <dbReference type="NCBI Taxonomy" id="5849"/>
    <lineage>
        <taxon>Eukaryota</taxon>
        <taxon>Sar</taxon>
        <taxon>Alveolata</taxon>
        <taxon>Apicomplexa</taxon>
        <taxon>Aconoidasida</taxon>
        <taxon>Haemosporida</taxon>
        <taxon>Plasmodiidae</taxon>
        <taxon>Plasmodium</taxon>
        <taxon>Plasmodium (Haemamoeba)</taxon>
    </lineage>
</organism>
<dbReference type="GO" id="GO:0005730">
    <property type="term" value="C:nucleolus"/>
    <property type="evidence" value="ECO:0007669"/>
    <property type="project" value="UniProtKB-UniRule"/>
</dbReference>
<keyword evidence="3 4" id="KW-0539">Nucleus</keyword>
<dbReference type="InterPro" id="IPR029004">
    <property type="entry name" value="Ribosomal_eL28/Mak16"/>
</dbReference>
<evidence type="ECO:0000313" key="8">
    <source>
        <dbReference type="Proteomes" id="UP000220797"/>
    </source>
</evidence>
<protein>
    <recommendedName>
        <fullName evidence="4">Protein MAK16 homolog</fullName>
    </recommendedName>
</protein>
<dbReference type="PANTHER" id="PTHR23405:SF4">
    <property type="entry name" value="PROTEIN MAK16 HOMOLOG"/>
    <property type="match status" value="1"/>
</dbReference>
<dbReference type="AlphaFoldDB" id="A0A1J1GWP6"/>
<dbReference type="GO" id="GO:0030687">
    <property type="term" value="C:preribosome, large subunit precursor"/>
    <property type="evidence" value="ECO:0007669"/>
    <property type="project" value="TreeGrafter"/>
</dbReference>
<dbReference type="InterPro" id="IPR006958">
    <property type="entry name" value="Mak16"/>
</dbReference>
<dbReference type="GeneID" id="39728728"/>
<dbReference type="PANTHER" id="PTHR23405">
    <property type="entry name" value="MAINTENANCE OF KILLER 16 MAK16 PROTEIN-RELATED"/>
    <property type="match status" value="1"/>
</dbReference>
<evidence type="ECO:0000256" key="3">
    <source>
        <dbReference type="ARBA" id="ARBA00023242"/>
    </source>
</evidence>
<evidence type="ECO:0000256" key="1">
    <source>
        <dbReference type="ARBA" id="ARBA00004123"/>
    </source>
</evidence>
<comment type="similarity">
    <text evidence="2 4">Belongs to the MAK16 family.</text>
</comment>
<evidence type="ECO:0000259" key="6">
    <source>
        <dbReference type="Pfam" id="PF01778"/>
    </source>
</evidence>
<dbReference type="OrthoDB" id="10251342at2759"/>
<feature type="compositionally biased region" description="Basic residues" evidence="5">
    <location>
        <begin position="330"/>
        <end position="349"/>
    </location>
</feature>
<dbReference type="OMA" id="DKGQNFC"/>
<dbReference type="PIRSF" id="PIRSF003352">
    <property type="entry name" value="MAK16"/>
    <property type="match status" value="1"/>
</dbReference>
<evidence type="ECO:0000313" key="7">
    <source>
        <dbReference type="EMBL" id="CRG95437.1"/>
    </source>
</evidence>
<feature type="region of interest" description="Disordered" evidence="5">
    <location>
        <begin position="327"/>
        <end position="355"/>
    </location>
</feature>
<dbReference type="GO" id="GO:0000470">
    <property type="term" value="P:maturation of LSU-rRNA"/>
    <property type="evidence" value="ECO:0007669"/>
    <property type="project" value="TreeGrafter"/>
</dbReference>
<dbReference type="RefSeq" id="XP_028528248.1">
    <property type="nucleotide sequence ID" value="XM_028671613.1"/>
</dbReference>
<dbReference type="GO" id="GO:0000460">
    <property type="term" value="P:maturation of 5.8S rRNA"/>
    <property type="evidence" value="ECO:0007669"/>
    <property type="project" value="TreeGrafter"/>
</dbReference>
<sequence>MQNDSVTWEILGKGKCSFKKKLETETFCLNEYNVTGLCTKVNCPLSNSVYGTVILDKGKIYLYLKCAEKAHLPNKMWNRILLSLNRKEAFHVIYKEMRYLHNIKQIKKCMKRYVRIKEILKRSRKLILQKQVKLLPIKKKTERRDRTRENKALKAANILNNVEKELLNRLSSGLYGNLYKFLTPKKKIKNKDSELSKIFNEVKEKKTIKKKVIEKETIENENNEFTSQTNFSDENEEEEEDDDEEENYDDDDEENFEDIDYLNDNDEEELSEDFDEEEYLSDDDNYDENNNKKKKKKNYIKEYVDENYIKNLQENGKFPNDDEIEEVNHNFRKKRNTNNNKKKSKKKIRIAYEND</sequence>
<comment type="caution">
    <text evidence="7">The sequence shown here is derived from an EMBL/GenBank/DDBJ whole genome shotgun (WGS) entry which is preliminary data.</text>
</comment>
<feature type="compositionally biased region" description="Acidic residues" evidence="5">
    <location>
        <begin position="233"/>
        <end position="287"/>
    </location>
</feature>
<reference evidence="7" key="1">
    <citation type="submission" date="2015-04" db="EMBL/GenBank/DDBJ databases">
        <authorList>
            <consortium name="Pathogen Informatics"/>
        </authorList>
    </citation>
    <scope>NUCLEOTIDE SEQUENCE [LARGE SCALE GENOMIC DNA]</scope>
    <source>
        <strain evidence="7">8A</strain>
    </source>
</reference>
<dbReference type="VEuPathDB" id="PlasmoDB:PGAL8A_00020600"/>
<dbReference type="Proteomes" id="UP000220797">
    <property type="component" value="Unassembled WGS sequence"/>
</dbReference>
<name>A0A1J1GWP6_PLAGA</name>
<dbReference type="EMBL" id="CVMV01000033">
    <property type="protein sequence ID" value="CRG95437.1"/>
    <property type="molecule type" value="Genomic_DNA"/>
</dbReference>
<feature type="domain" description="Ribosomal eL28/Mak16" evidence="6">
    <location>
        <begin position="6"/>
        <end position="118"/>
    </location>
</feature>
<dbReference type="Gene3D" id="3.30.390.110">
    <property type="match status" value="1"/>
</dbReference>
<feature type="region of interest" description="Disordered" evidence="5">
    <location>
        <begin position="219"/>
        <end position="298"/>
    </location>
</feature>
<comment type="subcellular location">
    <subcellularLocation>
        <location evidence="1">Nucleus</location>
    </subcellularLocation>
</comment>
<evidence type="ECO:0000256" key="4">
    <source>
        <dbReference type="PIRNR" id="PIRNR003352"/>
    </source>
</evidence>
<keyword evidence="8" id="KW-1185">Reference proteome</keyword>
<proteinExistence type="inferred from homology"/>
<accession>A0A1J1GWP6</accession>
<gene>
    <name evidence="7" type="ORF">PGAL8A_00020600</name>
</gene>
<evidence type="ECO:0000256" key="2">
    <source>
        <dbReference type="ARBA" id="ARBA00005514"/>
    </source>
</evidence>